<evidence type="ECO:0000259" key="11">
    <source>
        <dbReference type="Pfam" id="PF01370"/>
    </source>
</evidence>
<keyword evidence="9 10" id="KW-0119">Carbohydrate metabolism</keyword>
<comment type="similarity">
    <text evidence="4 10">Belongs to the NAD(P)-dependent epimerase/dehydratase family.</text>
</comment>
<dbReference type="SUPFAM" id="SSF51735">
    <property type="entry name" value="NAD(P)-binding Rossmann-fold domains"/>
    <property type="match status" value="1"/>
</dbReference>
<comment type="pathway">
    <text evidence="3 10">Carbohydrate metabolism; galactose metabolism.</text>
</comment>
<dbReference type="GO" id="GO:0003978">
    <property type="term" value="F:UDP-glucose 4-epimerase activity"/>
    <property type="evidence" value="ECO:0007669"/>
    <property type="project" value="UniProtKB-UniRule"/>
</dbReference>
<dbReference type="Gene3D" id="3.90.25.10">
    <property type="entry name" value="UDP-galactose 4-epimerase, domain 1"/>
    <property type="match status" value="1"/>
</dbReference>
<evidence type="ECO:0000256" key="6">
    <source>
        <dbReference type="ARBA" id="ARBA00018569"/>
    </source>
</evidence>
<gene>
    <name evidence="12" type="primary">galE</name>
    <name evidence="12" type="ORF">FHQ18_00220</name>
</gene>
<dbReference type="OrthoDB" id="9801785at2"/>
<comment type="subunit">
    <text evidence="10">Homodimer.</text>
</comment>
<dbReference type="GO" id="GO:0033499">
    <property type="term" value="P:galactose catabolic process via UDP-galactose, Leloir pathway"/>
    <property type="evidence" value="ECO:0007669"/>
    <property type="project" value="TreeGrafter"/>
</dbReference>
<evidence type="ECO:0000256" key="7">
    <source>
        <dbReference type="ARBA" id="ARBA00023027"/>
    </source>
</evidence>
<dbReference type="Proteomes" id="UP000322876">
    <property type="component" value="Unassembled WGS sequence"/>
</dbReference>
<keyword evidence="7 10" id="KW-0520">NAD</keyword>
<evidence type="ECO:0000313" key="12">
    <source>
        <dbReference type="EMBL" id="KAA0259337.1"/>
    </source>
</evidence>
<evidence type="ECO:0000313" key="13">
    <source>
        <dbReference type="Proteomes" id="UP000322876"/>
    </source>
</evidence>
<dbReference type="UniPathway" id="UPA00214"/>
<comment type="cofactor">
    <cofactor evidence="2 10">
        <name>NAD(+)</name>
        <dbReference type="ChEBI" id="CHEBI:57540"/>
    </cofactor>
</comment>
<proteinExistence type="inferred from homology"/>
<dbReference type="PANTHER" id="PTHR43725">
    <property type="entry name" value="UDP-GLUCOSE 4-EPIMERASE"/>
    <property type="match status" value="1"/>
</dbReference>
<keyword evidence="13" id="KW-1185">Reference proteome</keyword>
<evidence type="ECO:0000256" key="2">
    <source>
        <dbReference type="ARBA" id="ARBA00001911"/>
    </source>
</evidence>
<dbReference type="Pfam" id="PF01370">
    <property type="entry name" value="Epimerase"/>
    <property type="match status" value="1"/>
</dbReference>
<protein>
    <recommendedName>
        <fullName evidence="6 10">UDP-glucose 4-epimerase</fullName>
        <ecNumber evidence="5 10">5.1.3.2</ecNumber>
    </recommendedName>
</protein>
<evidence type="ECO:0000256" key="10">
    <source>
        <dbReference type="RuleBase" id="RU366046"/>
    </source>
</evidence>
<evidence type="ECO:0000256" key="4">
    <source>
        <dbReference type="ARBA" id="ARBA00007637"/>
    </source>
</evidence>
<evidence type="ECO:0000256" key="3">
    <source>
        <dbReference type="ARBA" id="ARBA00004947"/>
    </source>
</evidence>
<comment type="catalytic activity">
    <reaction evidence="1 10">
        <text>UDP-alpha-D-glucose = UDP-alpha-D-galactose</text>
        <dbReference type="Rhea" id="RHEA:22168"/>
        <dbReference type="ChEBI" id="CHEBI:58885"/>
        <dbReference type="ChEBI" id="CHEBI:66914"/>
        <dbReference type="EC" id="5.1.3.2"/>
    </reaction>
</comment>
<accession>A0A5A8F5K3</accession>
<name>A0A5A8F5K3_9BACT</name>
<dbReference type="EC" id="5.1.3.2" evidence="5 10"/>
<dbReference type="AlphaFoldDB" id="A0A5A8F5K3"/>
<comment type="caution">
    <text evidence="12">The sequence shown here is derived from an EMBL/GenBank/DDBJ whole genome shotgun (WGS) entry which is preliminary data.</text>
</comment>
<keyword evidence="8 10" id="KW-0413">Isomerase</keyword>
<organism evidence="12 13">
    <name type="scientific">Deferribacter autotrophicus</name>
    <dbReference type="NCBI Taxonomy" id="500465"/>
    <lineage>
        <taxon>Bacteria</taxon>
        <taxon>Pseudomonadati</taxon>
        <taxon>Deferribacterota</taxon>
        <taxon>Deferribacteres</taxon>
        <taxon>Deferribacterales</taxon>
        <taxon>Deferribacteraceae</taxon>
        <taxon>Deferribacter</taxon>
    </lineage>
</organism>
<evidence type="ECO:0000256" key="8">
    <source>
        <dbReference type="ARBA" id="ARBA00023235"/>
    </source>
</evidence>
<evidence type="ECO:0000256" key="1">
    <source>
        <dbReference type="ARBA" id="ARBA00000083"/>
    </source>
</evidence>
<dbReference type="PANTHER" id="PTHR43725:SF53">
    <property type="entry name" value="UDP-ARABINOSE 4-EPIMERASE 1"/>
    <property type="match status" value="1"/>
</dbReference>
<dbReference type="InterPro" id="IPR036291">
    <property type="entry name" value="NAD(P)-bd_dom_sf"/>
</dbReference>
<reference evidence="12 13" key="1">
    <citation type="submission" date="2019-06" db="EMBL/GenBank/DDBJ databases">
        <title>Genomic insights into carbon and energy metabolism of Deferribacter autotrophicus revealed new metabolic traits in the phylum Deferribacteres.</title>
        <authorList>
            <person name="Slobodkin A.I."/>
            <person name="Slobodkina G.B."/>
            <person name="Allioux M."/>
            <person name="Alain K."/>
            <person name="Jebbar M."/>
            <person name="Shadrin V."/>
            <person name="Kublanov I.V."/>
            <person name="Toshchakov S.V."/>
            <person name="Bonch-Osmolovskaya E.A."/>
        </authorList>
    </citation>
    <scope>NUCLEOTIDE SEQUENCE [LARGE SCALE GENOMIC DNA]</scope>
    <source>
        <strain evidence="12 13">SL50</strain>
    </source>
</reference>
<dbReference type="EMBL" id="VFJB01000001">
    <property type="protein sequence ID" value="KAA0259337.1"/>
    <property type="molecule type" value="Genomic_DNA"/>
</dbReference>
<feature type="domain" description="NAD-dependent epimerase/dehydratase" evidence="11">
    <location>
        <begin position="4"/>
        <end position="267"/>
    </location>
</feature>
<dbReference type="NCBIfam" id="TIGR01179">
    <property type="entry name" value="galE"/>
    <property type="match status" value="1"/>
</dbReference>
<dbReference type="RefSeq" id="WP_149265158.1">
    <property type="nucleotide sequence ID" value="NZ_VFJB01000001.1"/>
</dbReference>
<dbReference type="Gene3D" id="3.40.50.720">
    <property type="entry name" value="NAD(P)-binding Rossmann-like Domain"/>
    <property type="match status" value="1"/>
</dbReference>
<evidence type="ECO:0000256" key="9">
    <source>
        <dbReference type="ARBA" id="ARBA00023277"/>
    </source>
</evidence>
<dbReference type="InterPro" id="IPR001509">
    <property type="entry name" value="Epimerase_deHydtase"/>
</dbReference>
<sequence length="339" mass="38039">MAEILVTGGAGYIGSHVVKQLIEETDHRVHIIDNLSTGFIETIKRLEEIAAGKNKQIKFTKLDLSHWDKVDNFIKENNFDAVIHFAAALIVPESVENPLKYYLNNTANTAHLIKCCVENKVNKFIFSSTAAVYGEPDKKSIPIDEDCPTNPINPYGMSKRMSEIVLKDAAKAHSNFNYVILRYFNVAGADPLGRIGQSTKNATHLIKVAAETALGKRKKMYIFGDDYETRDGTCIRDYIHVDDLAKSHLLAYEYLKNGHSSDVFNCGYGYGFTVKEVIDTMKKVSGVDFDVEIVGRRAGDPAELVADNKKIKTILNFKPVYDDLEFICKTALEWEKKLT</sequence>
<dbReference type="CDD" id="cd05247">
    <property type="entry name" value="UDP_G4E_1_SDR_e"/>
    <property type="match status" value="1"/>
</dbReference>
<dbReference type="InterPro" id="IPR005886">
    <property type="entry name" value="UDP_G4E"/>
</dbReference>
<evidence type="ECO:0000256" key="5">
    <source>
        <dbReference type="ARBA" id="ARBA00013189"/>
    </source>
</evidence>